<dbReference type="PROSITE" id="PS50883">
    <property type="entry name" value="EAL"/>
    <property type="match status" value="1"/>
</dbReference>
<dbReference type="InterPro" id="IPR013767">
    <property type="entry name" value="PAS_fold"/>
</dbReference>
<dbReference type="InterPro" id="IPR043128">
    <property type="entry name" value="Rev_trsase/Diguanyl_cyclase"/>
</dbReference>
<dbReference type="InterPro" id="IPR000160">
    <property type="entry name" value="GGDEF_dom"/>
</dbReference>
<dbReference type="GO" id="GO:0052621">
    <property type="term" value="F:diguanylate cyclase activity"/>
    <property type="evidence" value="ECO:0007669"/>
    <property type="project" value="UniProtKB-EC"/>
</dbReference>
<protein>
    <submittedName>
        <fullName evidence="4">Diguanylate cyclase domain-containing protein</fullName>
        <ecNumber evidence="4">2.7.7.65</ecNumber>
    </submittedName>
</protein>
<dbReference type="SMART" id="SM00267">
    <property type="entry name" value="GGDEF"/>
    <property type="match status" value="1"/>
</dbReference>
<dbReference type="SMART" id="SM00052">
    <property type="entry name" value="EAL"/>
    <property type="match status" value="1"/>
</dbReference>
<feature type="domain" description="PAS" evidence="1">
    <location>
        <begin position="56"/>
        <end position="127"/>
    </location>
</feature>
<dbReference type="PROSITE" id="PS50887">
    <property type="entry name" value="GGDEF"/>
    <property type="match status" value="1"/>
</dbReference>
<evidence type="ECO:0000313" key="4">
    <source>
        <dbReference type="EMBL" id="MFD2416105.1"/>
    </source>
</evidence>
<dbReference type="NCBIfam" id="TIGR00254">
    <property type="entry name" value="GGDEF"/>
    <property type="match status" value="1"/>
</dbReference>
<dbReference type="PANTHER" id="PTHR44757:SF2">
    <property type="entry name" value="BIOFILM ARCHITECTURE MAINTENANCE PROTEIN MBAA"/>
    <property type="match status" value="1"/>
</dbReference>
<sequence>MTEPGEAPGVAEVVRRWVGRLAHTEGIGLSPDRLEELLTEVTGEALAATEAAREAAARRFNTLYSAAPIGVALADVNCEIVEVNAEMTRFLGRRAEELQGMALADLAYSDHDAETILSGLEDLTETEAEHVRQRVQLTHADDAAVWADITLTYLPSDRPNVAYPVMMAMDSNEVHALQETLRHQSVHDSLTGLSNASRFKTLLEGALSPSARGQVALIYFDLDGFRVINDGLGAGVGDKVLRGVAAKLRDAFTEHKALVARLSGDGFAVLLRGQLSAAEVIGMVEEAMVELAEPIYMKDQGVGVSASAGIVVRNVAEATAEDLQRGAELALHRAKEAGRGQWMLFDSELDRVDRARYRLGAEIAGALENGQFVMTYYPTVSLADPEEITAISAGLRWHHPEQGELDPAQFYPLAETTGMVAALGRWLIGETLAMSARLRERYGDDAPELCIRLPKRLVMEPELVKMIRENLDRNNVPANALRVCTRAAIAVDRDGEVRDSLPVLADLGVKLVLIVHNSADLELIPRHGLDVRYVMLGGPVVDAFALGEPEPAAVRHLEYLLGRATELDLRVGAEGVYSAEHAERLSKFGVLVGRGPFVPFTDEDGIDELIGGGDSAQ</sequence>
<dbReference type="CDD" id="cd01948">
    <property type="entry name" value="EAL"/>
    <property type="match status" value="1"/>
</dbReference>
<keyword evidence="5" id="KW-1185">Reference proteome</keyword>
<dbReference type="Proteomes" id="UP001597417">
    <property type="component" value="Unassembled WGS sequence"/>
</dbReference>
<dbReference type="SUPFAM" id="SSF141868">
    <property type="entry name" value="EAL domain-like"/>
    <property type="match status" value="1"/>
</dbReference>
<reference evidence="5" key="1">
    <citation type="journal article" date="2019" name="Int. J. Syst. Evol. Microbiol.">
        <title>The Global Catalogue of Microorganisms (GCM) 10K type strain sequencing project: providing services to taxonomists for standard genome sequencing and annotation.</title>
        <authorList>
            <consortium name="The Broad Institute Genomics Platform"/>
            <consortium name="The Broad Institute Genome Sequencing Center for Infectious Disease"/>
            <person name="Wu L."/>
            <person name="Ma J."/>
        </authorList>
    </citation>
    <scope>NUCLEOTIDE SEQUENCE [LARGE SCALE GENOMIC DNA]</scope>
    <source>
        <strain evidence="5">CGMCC 4.7645</strain>
    </source>
</reference>
<dbReference type="EMBL" id="JBHUKR010000004">
    <property type="protein sequence ID" value="MFD2416105.1"/>
    <property type="molecule type" value="Genomic_DNA"/>
</dbReference>
<dbReference type="InterPro" id="IPR000014">
    <property type="entry name" value="PAS"/>
</dbReference>
<organism evidence="4 5">
    <name type="scientific">Amycolatopsis pigmentata</name>
    <dbReference type="NCBI Taxonomy" id="450801"/>
    <lineage>
        <taxon>Bacteria</taxon>
        <taxon>Bacillati</taxon>
        <taxon>Actinomycetota</taxon>
        <taxon>Actinomycetes</taxon>
        <taxon>Pseudonocardiales</taxon>
        <taxon>Pseudonocardiaceae</taxon>
        <taxon>Amycolatopsis</taxon>
    </lineage>
</organism>
<dbReference type="Gene3D" id="3.30.70.270">
    <property type="match status" value="1"/>
</dbReference>
<dbReference type="NCBIfam" id="TIGR00229">
    <property type="entry name" value="sensory_box"/>
    <property type="match status" value="1"/>
</dbReference>
<dbReference type="Pfam" id="PF00989">
    <property type="entry name" value="PAS"/>
    <property type="match status" value="1"/>
</dbReference>
<accession>A0ABW5FND8</accession>
<dbReference type="PROSITE" id="PS50112">
    <property type="entry name" value="PAS"/>
    <property type="match status" value="1"/>
</dbReference>
<evidence type="ECO:0000259" key="3">
    <source>
        <dbReference type="PROSITE" id="PS50887"/>
    </source>
</evidence>
<keyword evidence="4" id="KW-0548">Nucleotidyltransferase</keyword>
<proteinExistence type="predicted"/>
<feature type="domain" description="GGDEF" evidence="3">
    <location>
        <begin position="213"/>
        <end position="347"/>
    </location>
</feature>
<dbReference type="RefSeq" id="WP_378262517.1">
    <property type="nucleotide sequence ID" value="NZ_JBHUKR010000004.1"/>
</dbReference>
<dbReference type="CDD" id="cd00130">
    <property type="entry name" value="PAS"/>
    <property type="match status" value="1"/>
</dbReference>
<dbReference type="PANTHER" id="PTHR44757">
    <property type="entry name" value="DIGUANYLATE CYCLASE DGCP"/>
    <property type="match status" value="1"/>
</dbReference>
<dbReference type="InterPro" id="IPR001633">
    <property type="entry name" value="EAL_dom"/>
</dbReference>
<dbReference type="SUPFAM" id="SSF55785">
    <property type="entry name" value="PYP-like sensor domain (PAS domain)"/>
    <property type="match status" value="1"/>
</dbReference>
<dbReference type="SUPFAM" id="SSF55073">
    <property type="entry name" value="Nucleotide cyclase"/>
    <property type="match status" value="1"/>
</dbReference>
<dbReference type="InterPro" id="IPR052155">
    <property type="entry name" value="Biofilm_reg_signaling"/>
</dbReference>
<dbReference type="InterPro" id="IPR029787">
    <property type="entry name" value="Nucleotide_cyclase"/>
</dbReference>
<dbReference type="EC" id="2.7.7.65" evidence="4"/>
<dbReference type="CDD" id="cd01949">
    <property type="entry name" value="GGDEF"/>
    <property type="match status" value="1"/>
</dbReference>
<name>A0ABW5FND8_9PSEU</name>
<dbReference type="SMART" id="SM00091">
    <property type="entry name" value="PAS"/>
    <property type="match status" value="1"/>
</dbReference>
<keyword evidence="4" id="KW-0808">Transferase</keyword>
<dbReference type="Pfam" id="PF00990">
    <property type="entry name" value="GGDEF"/>
    <property type="match status" value="1"/>
</dbReference>
<evidence type="ECO:0000259" key="1">
    <source>
        <dbReference type="PROSITE" id="PS50112"/>
    </source>
</evidence>
<dbReference type="Gene3D" id="3.30.450.20">
    <property type="entry name" value="PAS domain"/>
    <property type="match status" value="1"/>
</dbReference>
<dbReference type="Pfam" id="PF00563">
    <property type="entry name" value="EAL"/>
    <property type="match status" value="1"/>
</dbReference>
<feature type="domain" description="EAL" evidence="2">
    <location>
        <begin position="356"/>
        <end position="615"/>
    </location>
</feature>
<dbReference type="Gene3D" id="3.20.20.450">
    <property type="entry name" value="EAL domain"/>
    <property type="match status" value="1"/>
</dbReference>
<evidence type="ECO:0000259" key="2">
    <source>
        <dbReference type="PROSITE" id="PS50883"/>
    </source>
</evidence>
<comment type="caution">
    <text evidence="4">The sequence shown here is derived from an EMBL/GenBank/DDBJ whole genome shotgun (WGS) entry which is preliminary data.</text>
</comment>
<dbReference type="InterPro" id="IPR035919">
    <property type="entry name" value="EAL_sf"/>
</dbReference>
<dbReference type="InterPro" id="IPR035965">
    <property type="entry name" value="PAS-like_dom_sf"/>
</dbReference>
<gene>
    <name evidence="4" type="ORF">ACFSXZ_07170</name>
</gene>
<evidence type="ECO:0000313" key="5">
    <source>
        <dbReference type="Proteomes" id="UP001597417"/>
    </source>
</evidence>